<dbReference type="GO" id="GO:0016757">
    <property type="term" value="F:glycosyltransferase activity"/>
    <property type="evidence" value="ECO:0007669"/>
    <property type="project" value="InterPro"/>
</dbReference>
<comment type="caution">
    <text evidence="3">The sequence shown here is derived from an EMBL/GenBank/DDBJ whole genome shotgun (WGS) entry which is preliminary data.</text>
</comment>
<dbReference type="InterPro" id="IPR001296">
    <property type="entry name" value="Glyco_trans_1"/>
</dbReference>
<feature type="domain" description="Glycosyltransferase subfamily 4-like N-terminal" evidence="2">
    <location>
        <begin position="15"/>
        <end position="109"/>
    </location>
</feature>
<sequence>MKILQVASGDFFSTYGGGQVYVKNIVDEMISMQINVCVLSFVSFHHEVKAKQYKGIPLYEIGTGLDEDIEKVIDILHPDVIHTHSHKALVCSIGKRKNIPVVVTSHHGGILCPAGTLLDCDDAICYKHVSINNCTRCCLRNIRTGLYWYPLVSLLSNSEYVKLGHWLQNKPFVPFISPIGGVALAIERKKQEWNTIIEKCTLMIAPSYAMADAMTMRGLNKEKLKVVPHGIPMPNITIQKPTPIQGKLKFFYVGRICYVKGIHVLLNAFHQVLNPDIELHLIGGSGNKGEEKYMKLLQKQYAKDKRIVWHGKVPPTEVYQTIKDFHISSSSSSFMEAFGLNISESLAMGKPVLATRCGGAEIQIKDGVNGWLVPTNDASAMKAKIEEIIAHKELIPKMSEQCLQSVVTLPEHCMKLYNIYEDYDKK</sequence>
<dbReference type="SUPFAM" id="SSF53756">
    <property type="entry name" value="UDP-Glycosyltransferase/glycogen phosphorylase"/>
    <property type="match status" value="1"/>
</dbReference>
<name>A0AAP3BF47_9BACT</name>
<dbReference type="PANTHER" id="PTHR12526:SF630">
    <property type="entry name" value="GLYCOSYLTRANSFERASE"/>
    <property type="match status" value="1"/>
</dbReference>
<dbReference type="Proteomes" id="UP001209344">
    <property type="component" value="Unassembled WGS sequence"/>
</dbReference>
<evidence type="ECO:0000259" key="1">
    <source>
        <dbReference type="Pfam" id="PF00534"/>
    </source>
</evidence>
<dbReference type="InterPro" id="IPR028098">
    <property type="entry name" value="Glyco_trans_4-like_N"/>
</dbReference>
<evidence type="ECO:0000259" key="2">
    <source>
        <dbReference type="Pfam" id="PF13439"/>
    </source>
</evidence>
<feature type="domain" description="Glycosyl transferase family 1" evidence="1">
    <location>
        <begin position="241"/>
        <end position="400"/>
    </location>
</feature>
<dbReference type="Pfam" id="PF13439">
    <property type="entry name" value="Glyco_transf_4"/>
    <property type="match status" value="1"/>
</dbReference>
<evidence type="ECO:0000313" key="4">
    <source>
        <dbReference type="Proteomes" id="UP001209344"/>
    </source>
</evidence>
<organism evidence="3 4">
    <name type="scientific">Segatella copri</name>
    <dbReference type="NCBI Taxonomy" id="165179"/>
    <lineage>
        <taxon>Bacteria</taxon>
        <taxon>Pseudomonadati</taxon>
        <taxon>Bacteroidota</taxon>
        <taxon>Bacteroidia</taxon>
        <taxon>Bacteroidales</taxon>
        <taxon>Prevotellaceae</taxon>
        <taxon>Segatella</taxon>
    </lineage>
</organism>
<evidence type="ECO:0000313" key="3">
    <source>
        <dbReference type="EMBL" id="MCW4129914.1"/>
    </source>
</evidence>
<dbReference type="PANTHER" id="PTHR12526">
    <property type="entry name" value="GLYCOSYLTRANSFERASE"/>
    <property type="match status" value="1"/>
</dbReference>
<accession>A0AAP3BF47</accession>
<protein>
    <submittedName>
        <fullName evidence="3">Glycosyltransferase family 4 protein</fullName>
    </submittedName>
</protein>
<dbReference type="Gene3D" id="3.40.50.2000">
    <property type="entry name" value="Glycogen Phosphorylase B"/>
    <property type="match status" value="2"/>
</dbReference>
<gene>
    <name evidence="3" type="ORF">ONT16_17030</name>
</gene>
<proteinExistence type="predicted"/>
<reference evidence="3" key="1">
    <citation type="submission" date="2022-11" db="EMBL/GenBank/DDBJ databases">
        <title>Genomic repertoires linked with pathogenic potency of arthritogenic Prevotella copri isolated from the gut of rheumatoid arthritis patients.</title>
        <authorList>
            <person name="Nii T."/>
            <person name="Maeda Y."/>
            <person name="Motooka D."/>
            <person name="Naito M."/>
            <person name="Matsumoto Y."/>
            <person name="Ogawa T."/>
            <person name="Oguro-Igashira E."/>
            <person name="Kishikawa T."/>
            <person name="Yamashita M."/>
            <person name="Koizumi S."/>
            <person name="Kurakawa T."/>
            <person name="Okumura R."/>
            <person name="Kayama H."/>
            <person name="Murakami M."/>
            <person name="Sakaguchi T."/>
            <person name="Das B."/>
            <person name="Nakamura S."/>
            <person name="Okada Y."/>
            <person name="Kumanogoh A."/>
            <person name="Takeda K."/>
        </authorList>
    </citation>
    <scope>NUCLEOTIDE SEQUENCE</scope>
    <source>
        <strain evidence="3">F3-75</strain>
    </source>
</reference>
<dbReference type="EMBL" id="JAPDVK010000006">
    <property type="protein sequence ID" value="MCW4129914.1"/>
    <property type="molecule type" value="Genomic_DNA"/>
</dbReference>
<dbReference type="RefSeq" id="WP_264967276.1">
    <property type="nucleotide sequence ID" value="NZ_JAPDVK010000006.1"/>
</dbReference>
<dbReference type="CDD" id="cd03801">
    <property type="entry name" value="GT4_PimA-like"/>
    <property type="match status" value="1"/>
</dbReference>
<dbReference type="Pfam" id="PF00534">
    <property type="entry name" value="Glycos_transf_1"/>
    <property type="match status" value="1"/>
</dbReference>
<dbReference type="AlphaFoldDB" id="A0AAP3BF47"/>